<evidence type="ECO:0000256" key="2">
    <source>
        <dbReference type="ARBA" id="ARBA00023002"/>
    </source>
</evidence>
<dbReference type="Proteomes" id="UP000185628">
    <property type="component" value="Unassembled WGS sequence"/>
</dbReference>
<protein>
    <submittedName>
        <fullName evidence="4">3-(Cis-5,6-dihydroxycyclohexa-1, 3-dien-1-yl)propanoate dehydrogenase</fullName>
    </submittedName>
</protein>
<dbReference type="InterPro" id="IPR020904">
    <property type="entry name" value="Sc_DH/Rdtase_CS"/>
</dbReference>
<comment type="caution">
    <text evidence="4">The sequence shown here is derived from an EMBL/GenBank/DDBJ whole genome shotgun (WGS) entry which is preliminary data.</text>
</comment>
<dbReference type="PRINTS" id="PR00081">
    <property type="entry name" value="GDHRDH"/>
</dbReference>
<dbReference type="Gene3D" id="3.40.50.720">
    <property type="entry name" value="NAD(P)-binding Rossmann-like Domain"/>
    <property type="match status" value="1"/>
</dbReference>
<dbReference type="PROSITE" id="PS00061">
    <property type="entry name" value="ADH_SHORT"/>
    <property type="match status" value="1"/>
</dbReference>
<evidence type="ECO:0000313" key="4">
    <source>
        <dbReference type="EMBL" id="OKL53086.1"/>
    </source>
</evidence>
<evidence type="ECO:0000256" key="1">
    <source>
        <dbReference type="ARBA" id="ARBA00006484"/>
    </source>
</evidence>
<keyword evidence="2" id="KW-0560">Oxidoreductase</keyword>
<feature type="signal peptide" evidence="3">
    <location>
        <begin position="1"/>
        <end position="24"/>
    </location>
</feature>
<dbReference type="Pfam" id="PF00106">
    <property type="entry name" value="adh_short"/>
    <property type="match status" value="1"/>
</dbReference>
<dbReference type="InterPro" id="IPR002347">
    <property type="entry name" value="SDR_fam"/>
</dbReference>
<proteinExistence type="inferred from homology"/>
<comment type="similarity">
    <text evidence="1">Belongs to the short-chain dehydrogenases/reductases (SDR) family.</text>
</comment>
<feature type="chain" id="PRO_5039318187" evidence="3">
    <location>
        <begin position="25"/>
        <end position="269"/>
    </location>
</feature>
<dbReference type="GO" id="GO:0050664">
    <property type="term" value="F:oxidoreductase activity, acting on NAD(P)H, oxygen as acceptor"/>
    <property type="evidence" value="ECO:0007669"/>
    <property type="project" value="TreeGrafter"/>
</dbReference>
<accession>A0A1Q5Q035</accession>
<dbReference type="PANTHER" id="PTHR43008:SF7">
    <property type="entry name" value="SHORT CHAIN DEHYDROGENASE_REDUCTASE (AFU_ORTHOLOGUE AFUA_2G00830)"/>
    <property type="match status" value="1"/>
</dbReference>
<reference evidence="5" key="1">
    <citation type="submission" date="2016-12" db="EMBL/GenBank/DDBJ databases">
        <authorList>
            <person name="Meng X."/>
        </authorList>
    </citation>
    <scope>NUCLEOTIDE SEQUENCE [LARGE SCALE GENOMIC DNA]</scope>
    <source>
        <strain evidence="5">DSM 19116</strain>
    </source>
</reference>
<dbReference type="PANTHER" id="PTHR43008">
    <property type="entry name" value="BENZIL REDUCTASE"/>
    <property type="match status" value="1"/>
</dbReference>
<dbReference type="EMBL" id="MQVR01000090">
    <property type="protein sequence ID" value="OKL53086.1"/>
    <property type="molecule type" value="Genomic_DNA"/>
</dbReference>
<dbReference type="OrthoDB" id="3189729at2"/>
<dbReference type="RefSeq" id="WP_073717447.1">
    <property type="nucleotide sequence ID" value="NZ_MQVR01000090.1"/>
</dbReference>
<gene>
    <name evidence="4" type="ORF">BSZ39_11395</name>
</gene>
<name>A0A1Q5Q035_9ACTO</name>
<dbReference type="InterPro" id="IPR036291">
    <property type="entry name" value="NAD(P)-bd_dom_sf"/>
</dbReference>
<keyword evidence="3" id="KW-0732">Signal</keyword>
<organism evidence="4 5">
    <name type="scientific">Bowdeniella nasicola</name>
    <dbReference type="NCBI Taxonomy" id="208480"/>
    <lineage>
        <taxon>Bacteria</taxon>
        <taxon>Bacillati</taxon>
        <taxon>Actinomycetota</taxon>
        <taxon>Actinomycetes</taxon>
        <taxon>Actinomycetales</taxon>
        <taxon>Actinomycetaceae</taxon>
        <taxon>Bowdeniella</taxon>
    </lineage>
</organism>
<sequence length="269" mass="27384">MTARLAGKTALITGAASGLGAALADAFLAAGANVVAVDRDISAIHAAGRPLLAHTADVRDGEALASAVALAESEFGGLDICVPNAGIWDYRRSLTRLSPAQLSDAFDEVMRINVLGYLLTVQAALPALRKSGGSIVMTLSNAAFYPDGGGVLYTASKFAGRGLIAQLAHELAPDVRVNGVAVGGIKTGLAGPASLGLSDRRLDATFDDHTGPPNPYLPLPDAPTDPSAYVAPFLMLADPRASAMITGEIIRADGGLAARGFYPIAGAHS</sequence>
<dbReference type="AlphaFoldDB" id="A0A1Q5Q035"/>
<dbReference type="SUPFAM" id="SSF51735">
    <property type="entry name" value="NAD(P)-binding Rossmann-fold domains"/>
    <property type="match status" value="1"/>
</dbReference>
<evidence type="ECO:0000256" key="3">
    <source>
        <dbReference type="SAM" id="SignalP"/>
    </source>
</evidence>
<keyword evidence="5" id="KW-1185">Reference proteome</keyword>
<evidence type="ECO:0000313" key="5">
    <source>
        <dbReference type="Proteomes" id="UP000185628"/>
    </source>
</evidence>